<dbReference type="PROSITE" id="PS51257">
    <property type="entry name" value="PROKAR_LIPOPROTEIN"/>
    <property type="match status" value="1"/>
</dbReference>
<dbReference type="Proteomes" id="UP001245285">
    <property type="component" value="Unassembled WGS sequence"/>
</dbReference>
<protein>
    <submittedName>
        <fullName evidence="2">Uncharacterized protein</fullName>
    </submittedName>
</protein>
<feature type="transmembrane region" description="Helical" evidence="1">
    <location>
        <begin position="15"/>
        <end position="38"/>
    </location>
</feature>
<evidence type="ECO:0000313" key="2">
    <source>
        <dbReference type="EMBL" id="MDT0646969.1"/>
    </source>
</evidence>
<evidence type="ECO:0000313" key="3">
    <source>
        <dbReference type="Proteomes" id="UP001245285"/>
    </source>
</evidence>
<dbReference type="RefSeq" id="WP_311495132.1">
    <property type="nucleotide sequence ID" value="NZ_JAVRHO010000012.1"/>
</dbReference>
<keyword evidence="1" id="KW-1133">Transmembrane helix</keyword>
<dbReference type="EMBL" id="JAVRHO010000012">
    <property type="protein sequence ID" value="MDT0646969.1"/>
    <property type="molecule type" value="Genomic_DNA"/>
</dbReference>
<keyword evidence="3" id="KW-1185">Reference proteome</keyword>
<keyword evidence="1" id="KW-0812">Transmembrane</keyword>
<name>A0ABU3CKT7_9FLAO</name>
<gene>
    <name evidence="2" type="ORF">RM545_09720</name>
</gene>
<organism evidence="2 3">
    <name type="scientific">Autumnicola lenta</name>
    <dbReference type="NCBI Taxonomy" id="3075593"/>
    <lineage>
        <taxon>Bacteria</taxon>
        <taxon>Pseudomonadati</taxon>
        <taxon>Bacteroidota</taxon>
        <taxon>Flavobacteriia</taxon>
        <taxon>Flavobacteriales</taxon>
        <taxon>Flavobacteriaceae</taxon>
        <taxon>Autumnicola</taxon>
    </lineage>
</organism>
<keyword evidence="1" id="KW-0472">Membrane</keyword>
<sequence length="94" mass="10268">MKLYQNLLADFEETYYAYMTAGIIISSCVGSIAAMMILMKGHALVNMVELFFVVIVCMGYNATVLAQLKPKHVLNALLLSIVVSTVLIAVNVPL</sequence>
<feature type="transmembrane region" description="Helical" evidence="1">
    <location>
        <begin position="50"/>
        <end position="68"/>
    </location>
</feature>
<accession>A0ABU3CKT7</accession>
<reference evidence="2 3" key="1">
    <citation type="submission" date="2023-09" db="EMBL/GenBank/DDBJ databases">
        <authorList>
            <person name="Rey-Velasco X."/>
        </authorList>
    </citation>
    <scope>NUCLEOTIDE SEQUENCE [LARGE SCALE GENOMIC DNA]</scope>
    <source>
        <strain evidence="2 3">F260</strain>
    </source>
</reference>
<evidence type="ECO:0000256" key="1">
    <source>
        <dbReference type="SAM" id="Phobius"/>
    </source>
</evidence>
<feature type="transmembrane region" description="Helical" evidence="1">
    <location>
        <begin position="74"/>
        <end position="92"/>
    </location>
</feature>
<proteinExistence type="predicted"/>
<comment type="caution">
    <text evidence="2">The sequence shown here is derived from an EMBL/GenBank/DDBJ whole genome shotgun (WGS) entry which is preliminary data.</text>
</comment>